<evidence type="ECO:0000313" key="1">
    <source>
        <dbReference type="EMBL" id="KAJ7537553.1"/>
    </source>
</evidence>
<keyword evidence="2" id="KW-1185">Reference proteome</keyword>
<comment type="caution">
    <text evidence="1">The sequence shown here is derived from an EMBL/GenBank/DDBJ whole genome shotgun (WGS) entry which is preliminary data.</text>
</comment>
<proteinExistence type="predicted"/>
<gene>
    <name evidence="1" type="ORF">O6H91_11G011200</name>
</gene>
<dbReference type="EMBL" id="CM055102">
    <property type="protein sequence ID" value="KAJ7537553.1"/>
    <property type="molecule type" value="Genomic_DNA"/>
</dbReference>
<organism evidence="1 2">
    <name type="scientific">Diphasiastrum complanatum</name>
    <name type="common">Issler's clubmoss</name>
    <name type="synonym">Lycopodium complanatum</name>
    <dbReference type="NCBI Taxonomy" id="34168"/>
    <lineage>
        <taxon>Eukaryota</taxon>
        <taxon>Viridiplantae</taxon>
        <taxon>Streptophyta</taxon>
        <taxon>Embryophyta</taxon>
        <taxon>Tracheophyta</taxon>
        <taxon>Lycopodiopsida</taxon>
        <taxon>Lycopodiales</taxon>
        <taxon>Lycopodiaceae</taxon>
        <taxon>Lycopodioideae</taxon>
        <taxon>Diphasiastrum</taxon>
    </lineage>
</organism>
<dbReference type="Proteomes" id="UP001162992">
    <property type="component" value="Chromosome 11"/>
</dbReference>
<reference evidence="2" key="1">
    <citation type="journal article" date="2024" name="Proc. Natl. Acad. Sci. U.S.A.">
        <title>Extraordinary preservation of gene collinearity over three hundred million years revealed in homosporous lycophytes.</title>
        <authorList>
            <person name="Li C."/>
            <person name="Wickell D."/>
            <person name="Kuo L.Y."/>
            <person name="Chen X."/>
            <person name="Nie B."/>
            <person name="Liao X."/>
            <person name="Peng D."/>
            <person name="Ji J."/>
            <person name="Jenkins J."/>
            <person name="Williams M."/>
            <person name="Shu S."/>
            <person name="Plott C."/>
            <person name="Barry K."/>
            <person name="Rajasekar S."/>
            <person name="Grimwood J."/>
            <person name="Han X."/>
            <person name="Sun S."/>
            <person name="Hou Z."/>
            <person name="He W."/>
            <person name="Dai G."/>
            <person name="Sun C."/>
            <person name="Schmutz J."/>
            <person name="Leebens-Mack J.H."/>
            <person name="Li F.W."/>
            <person name="Wang L."/>
        </authorList>
    </citation>
    <scope>NUCLEOTIDE SEQUENCE [LARGE SCALE GENOMIC DNA]</scope>
    <source>
        <strain evidence="2">cv. PW_Plant_1</strain>
    </source>
</reference>
<name>A0ACC2C695_DIPCM</name>
<evidence type="ECO:0000313" key="2">
    <source>
        <dbReference type="Proteomes" id="UP001162992"/>
    </source>
</evidence>
<accession>A0ACC2C695</accession>
<sequence>MDQNMPSLALVLQFMWLAAIAACVVSMLPLKFVIPLQSAILACCRRGKLVDRSKNQRFNVPHSFFTHFYLVAVIWNTFLLLAAAAFACLCTSSVSSSTFQFSTLVWQISGEGASSSVLPGNSVLSLTSCSEWASRTFFLHLLMEIHVVRRLYESSFIVKYSPGAQMHVMGYLSGILSMLLLAQTHWKLHATSSYYVVAPLSLCARSCWTMFRSIMQMFVQSILKRQIHSHQSALVAPGELEWREYGKILMTLGWWQWIGAFVVLWGSVHQYRCHVILASLRIRDQVVEKTNLPQQSTRGSTYAIPFGDWFEVVSSPHYLAEIVIYGGIFIASGGTDLTIILLFIWVVSNLLLAGLETHKWYQSKFDNYPKRWAIFPLIC</sequence>
<protein>
    <submittedName>
        <fullName evidence="1">Uncharacterized protein</fullName>
    </submittedName>
</protein>